<feature type="transmembrane region" description="Helical" evidence="1">
    <location>
        <begin position="106"/>
        <end position="124"/>
    </location>
</feature>
<proteinExistence type="predicted"/>
<evidence type="ECO:0000256" key="1">
    <source>
        <dbReference type="SAM" id="Phobius"/>
    </source>
</evidence>
<sequence length="206" mass="21629">MMALRRPVLGWALGGGMVAGGAAFGGGLRGVAPVLAGWCVLVVIYTSLMLHRLWAADAETMRRRAEVLAERRWTVFALSLTAAVASVAGVGWDAAVGGPPTTANTILTGTTILLSWLFVHMLFAHEYAHEYWSSDGGIDFPGGDGTPEYSEFLYFAFTIGMTAQVSDVTTDSPAIRKVVLLHSLVAFAFNAVILAAAVNIAAGLAG</sequence>
<keyword evidence="1" id="KW-1133">Transmembrane helix</keyword>
<protein>
    <submittedName>
        <fullName evidence="2">Putative membrane protein</fullName>
    </submittedName>
</protein>
<feature type="transmembrane region" description="Helical" evidence="1">
    <location>
        <begin position="75"/>
        <end position="94"/>
    </location>
</feature>
<feature type="transmembrane region" description="Helical" evidence="1">
    <location>
        <begin position="184"/>
        <end position="205"/>
    </location>
</feature>
<keyword evidence="1" id="KW-0812">Transmembrane</keyword>
<gene>
    <name evidence="2" type="ORF">C8P66_11186</name>
</gene>
<dbReference type="Proteomes" id="UP000249688">
    <property type="component" value="Unassembled WGS sequence"/>
</dbReference>
<name>A0A2W7IGI9_9PROT</name>
<dbReference type="EMBL" id="QKYU01000011">
    <property type="protein sequence ID" value="PZW45671.1"/>
    <property type="molecule type" value="Genomic_DNA"/>
</dbReference>
<dbReference type="AlphaFoldDB" id="A0A2W7IGI9"/>
<evidence type="ECO:0000313" key="2">
    <source>
        <dbReference type="EMBL" id="PZW45671.1"/>
    </source>
</evidence>
<organism evidence="2 3">
    <name type="scientific">Humitalea rosea</name>
    <dbReference type="NCBI Taxonomy" id="990373"/>
    <lineage>
        <taxon>Bacteria</taxon>
        <taxon>Pseudomonadati</taxon>
        <taxon>Pseudomonadota</taxon>
        <taxon>Alphaproteobacteria</taxon>
        <taxon>Acetobacterales</taxon>
        <taxon>Roseomonadaceae</taxon>
        <taxon>Humitalea</taxon>
    </lineage>
</organism>
<comment type="caution">
    <text evidence="2">The sequence shown here is derived from an EMBL/GenBank/DDBJ whole genome shotgun (WGS) entry which is preliminary data.</text>
</comment>
<keyword evidence="1" id="KW-0472">Membrane</keyword>
<reference evidence="2 3" key="1">
    <citation type="submission" date="2018-06" db="EMBL/GenBank/DDBJ databases">
        <title>Genomic Encyclopedia of Archaeal and Bacterial Type Strains, Phase II (KMG-II): from individual species to whole genera.</title>
        <authorList>
            <person name="Goeker M."/>
        </authorList>
    </citation>
    <scope>NUCLEOTIDE SEQUENCE [LARGE SCALE GENOMIC DNA]</scope>
    <source>
        <strain evidence="2 3">DSM 24525</strain>
    </source>
</reference>
<dbReference type="InterPro" id="IPR009781">
    <property type="entry name" value="DUF1345"/>
</dbReference>
<evidence type="ECO:0000313" key="3">
    <source>
        <dbReference type="Proteomes" id="UP000249688"/>
    </source>
</evidence>
<dbReference type="Pfam" id="PF07077">
    <property type="entry name" value="DUF1345"/>
    <property type="match status" value="1"/>
</dbReference>
<dbReference type="OrthoDB" id="64737at2"/>
<feature type="transmembrane region" description="Helical" evidence="1">
    <location>
        <begin position="35"/>
        <end position="54"/>
    </location>
</feature>
<keyword evidence="3" id="KW-1185">Reference proteome</keyword>
<accession>A0A2W7IGI9</accession>
<dbReference type="RefSeq" id="WP_111398329.1">
    <property type="nucleotide sequence ID" value="NZ_QKYU01000011.1"/>
</dbReference>